<gene>
    <name evidence="1" type="ORF">MSG28_004063</name>
</gene>
<proteinExistence type="predicted"/>
<reference evidence="1 2" key="1">
    <citation type="journal article" date="2022" name="Genome Biol. Evol.">
        <title>The Spruce Budworm Genome: Reconstructing the Evolutionary History of Antifreeze Proteins.</title>
        <authorList>
            <person name="Beliveau C."/>
            <person name="Gagne P."/>
            <person name="Picq S."/>
            <person name="Vernygora O."/>
            <person name="Keeling C.I."/>
            <person name="Pinkney K."/>
            <person name="Doucet D."/>
            <person name="Wen F."/>
            <person name="Johnston J.S."/>
            <person name="Maaroufi H."/>
            <person name="Boyle B."/>
            <person name="Laroche J."/>
            <person name="Dewar K."/>
            <person name="Juretic N."/>
            <person name="Blackburn G."/>
            <person name="Nisole A."/>
            <person name="Brunet B."/>
            <person name="Brandao M."/>
            <person name="Lumley L."/>
            <person name="Duan J."/>
            <person name="Quan G."/>
            <person name="Lucarotti C.J."/>
            <person name="Roe A.D."/>
            <person name="Sperling F.A.H."/>
            <person name="Levesque R.C."/>
            <person name="Cusson M."/>
        </authorList>
    </citation>
    <scope>NUCLEOTIDE SEQUENCE [LARGE SCALE GENOMIC DNA]</scope>
    <source>
        <strain evidence="1">Glfc:IPQL:Cfum</strain>
    </source>
</reference>
<dbReference type="Proteomes" id="UP001064048">
    <property type="component" value="Chromosome 6"/>
</dbReference>
<keyword evidence="2" id="KW-1185">Reference proteome</keyword>
<protein>
    <submittedName>
        <fullName evidence="1">Uncharacterized protein</fullName>
    </submittedName>
</protein>
<comment type="caution">
    <text evidence="1">The sequence shown here is derived from an EMBL/GenBank/DDBJ whole genome shotgun (WGS) entry which is preliminary data.</text>
</comment>
<name>A0ACC0KH58_CHOFU</name>
<accession>A0ACC0KH58</accession>
<evidence type="ECO:0000313" key="1">
    <source>
        <dbReference type="EMBL" id="KAI8435847.1"/>
    </source>
</evidence>
<organism evidence="1 2">
    <name type="scientific">Choristoneura fumiferana</name>
    <name type="common">Spruce budworm moth</name>
    <name type="synonym">Archips fumiferana</name>
    <dbReference type="NCBI Taxonomy" id="7141"/>
    <lineage>
        <taxon>Eukaryota</taxon>
        <taxon>Metazoa</taxon>
        <taxon>Ecdysozoa</taxon>
        <taxon>Arthropoda</taxon>
        <taxon>Hexapoda</taxon>
        <taxon>Insecta</taxon>
        <taxon>Pterygota</taxon>
        <taxon>Neoptera</taxon>
        <taxon>Endopterygota</taxon>
        <taxon>Lepidoptera</taxon>
        <taxon>Glossata</taxon>
        <taxon>Ditrysia</taxon>
        <taxon>Tortricoidea</taxon>
        <taxon>Tortricidae</taxon>
        <taxon>Tortricinae</taxon>
        <taxon>Choristoneura</taxon>
    </lineage>
</organism>
<evidence type="ECO:0000313" key="2">
    <source>
        <dbReference type="Proteomes" id="UP001064048"/>
    </source>
</evidence>
<sequence>MGEEYPRSPCERFPAAGAFSVAPPERLSPPPPAPLPDRFSASPRRVRRCAEAERARRPRYVPPAAHVPVERYVPRPPAPLRPPPPVYCGLACRPPPPSSRKCCGPACREDIGGSPPPTRYVEYVGAAAARRLACTPPPPPPPALQLPCEPQEPPCCVQARRRPQPPHDWQTCRTGLLVEQTNQE</sequence>
<dbReference type="EMBL" id="CM046106">
    <property type="protein sequence ID" value="KAI8435847.1"/>
    <property type="molecule type" value="Genomic_DNA"/>
</dbReference>